<dbReference type="EMBL" id="MFGB01000005">
    <property type="protein sequence ID" value="OGF27988.1"/>
    <property type="molecule type" value="Genomic_DNA"/>
</dbReference>
<dbReference type="Proteomes" id="UP000178367">
    <property type="component" value="Unassembled WGS sequence"/>
</dbReference>
<name>A0A1F5SMQ8_9BACT</name>
<gene>
    <name evidence="1" type="ORF">A2227_05280</name>
</gene>
<sequence>MPTALVLKEKNIFESEIAAAIERGRYDLVIEDRGTICAVHAEEGLAYEYLLDLFSGFDPVPLPEQDANGWRAFLAATGPDELLKLIVDDFSVVIDGSMYLIVPGAVVALGPPLNCPPLTQRAVNMHRFAFEDARKYQEGLEEW</sequence>
<proteinExistence type="predicted"/>
<evidence type="ECO:0000313" key="1">
    <source>
        <dbReference type="EMBL" id="OGF27988.1"/>
    </source>
</evidence>
<organism evidence="1 2">
    <name type="scientific">Candidatus Falkowbacteria bacterium RIFOXYA2_FULL_47_19</name>
    <dbReference type="NCBI Taxonomy" id="1797994"/>
    <lineage>
        <taxon>Bacteria</taxon>
        <taxon>Candidatus Falkowiibacteriota</taxon>
    </lineage>
</organism>
<dbReference type="STRING" id="1797994.A2227_05280"/>
<protein>
    <submittedName>
        <fullName evidence="1">Uncharacterized protein</fullName>
    </submittedName>
</protein>
<dbReference type="AlphaFoldDB" id="A0A1F5SMQ8"/>
<evidence type="ECO:0000313" key="2">
    <source>
        <dbReference type="Proteomes" id="UP000178367"/>
    </source>
</evidence>
<reference evidence="1 2" key="1">
    <citation type="journal article" date="2016" name="Nat. Commun.">
        <title>Thousands of microbial genomes shed light on interconnected biogeochemical processes in an aquifer system.</title>
        <authorList>
            <person name="Anantharaman K."/>
            <person name="Brown C.T."/>
            <person name="Hug L.A."/>
            <person name="Sharon I."/>
            <person name="Castelle C.J."/>
            <person name="Probst A.J."/>
            <person name="Thomas B.C."/>
            <person name="Singh A."/>
            <person name="Wilkins M.J."/>
            <person name="Karaoz U."/>
            <person name="Brodie E.L."/>
            <person name="Williams K.H."/>
            <person name="Hubbard S.S."/>
            <person name="Banfield J.F."/>
        </authorList>
    </citation>
    <scope>NUCLEOTIDE SEQUENCE [LARGE SCALE GENOMIC DNA]</scope>
</reference>
<accession>A0A1F5SMQ8</accession>
<comment type="caution">
    <text evidence="1">The sequence shown here is derived from an EMBL/GenBank/DDBJ whole genome shotgun (WGS) entry which is preliminary data.</text>
</comment>